<proteinExistence type="predicted"/>
<feature type="compositionally biased region" description="Polar residues" evidence="1">
    <location>
        <begin position="56"/>
        <end position="67"/>
    </location>
</feature>
<evidence type="ECO:0000313" key="3">
    <source>
        <dbReference type="Proteomes" id="UP001558613"/>
    </source>
</evidence>
<comment type="caution">
    <text evidence="2">The sequence shown here is derived from an EMBL/GenBank/DDBJ whole genome shotgun (WGS) entry which is preliminary data.</text>
</comment>
<dbReference type="Proteomes" id="UP001558613">
    <property type="component" value="Unassembled WGS sequence"/>
</dbReference>
<evidence type="ECO:0000313" key="2">
    <source>
        <dbReference type="EMBL" id="KAL1262736.1"/>
    </source>
</evidence>
<feature type="compositionally biased region" description="Polar residues" evidence="1">
    <location>
        <begin position="25"/>
        <end position="41"/>
    </location>
</feature>
<protein>
    <submittedName>
        <fullName evidence="2">Uncharacterized protein</fullName>
    </submittedName>
</protein>
<feature type="region of interest" description="Disordered" evidence="1">
    <location>
        <begin position="56"/>
        <end position="77"/>
    </location>
</feature>
<gene>
    <name evidence="2" type="ORF">QQF64_005475</name>
</gene>
<sequence length="216" mass="24445">MNILDDIGIYKWENSILRSSPRAKTLSQYESPAQSPYQSKSVRPAASLFNHSTYSHDALLNGTSPNDQKTRKRRKKSQRMRRCLAVCVCKRQKQGKQCYRLSPATLHTLFPHRYPAGEAGIRGLTRSSLSHSLKHMFRTYACHTEPQGSMQWTPGGKKGCMCPMRGQRFRGQTESSGARHCGPDCGGVHSHAEHCRGQLSIKRICHIYMVYMHHGS</sequence>
<organism evidence="2 3">
    <name type="scientific">Cirrhinus molitorella</name>
    <name type="common">mud carp</name>
    <dbReference type="NCBI Taxonomy" id="172907"/>
    <lineage>
        <taxon>Eukaryota</taxon>
        <taxon>Metazoa</taxon>
        <taxon>Chordata</taxon>
        <taxon>Craniata</taxon>
        <taxon>Vertebrata</taxon>
        <taxon>Euteleostomi</taxon>
        <taxon>Actinopterygii</taxon>
        <taxon>Neopterygii</taxon>
        <taxon>Teleostei</taxon>
        <taxon>Ostariophysi</taxon>
        <taxon>Cypriniformes</taxon>
        <taxon>Cyprinidae</taxon>
        <taxon>Labeoninae</taxon>
        <taxon>Labeonini</taxon>
        <taxon>Cirrhinus</taxon>
    </lineage>
</organism>
<dbReference type="EMBL" id="JAYMGO010000013">
    <property type="protein sequence ID" value="KAL1262736.1"/>
    <property type="molecule type" value="Genomic_DNA"/>
</dbReference>
<keyword evidence="3" id="KW-1185">Reference proteome</keyword>
<evidence type="ECO:0000256" key="1">
    <source>
        <dbReference type="SAM" id="MobiDB-lite"/>
    </source>
</evidence>
<name>A0ABR3MEK8_9TELE</name>
<accession>A0ABR3MEK8</accession>
<feature type="region of interest" description="Disordered" evidence="1">
    <location>
        <begin position="23"/>
        <end position="42"/>
    </location>
</feature>
<reference evidence="2 3" key="1">
    <citation type="submission" date="2023-09" db="EMBL/GenBank/DDBJ databases">
        <authorList>
            <person name="Wang M."/>
        </authorList>
    </citation>
    <scope>NUCLEOTIDE SEQUENCE [LARGE SCALE GENOMIC DNA]</scope>
    <source>
        <strain evidence="2">GT-2023</strain>
        <tissue evidence="2">Liver</tissue>
    </source>
</reference>